<evidence type="ECO:0000259" key="5">
    <source>
        <dbReference type="PROSITE" id="PS50893"/>
    </source>
</evidence>
<dbReference type="SMART" id="SM00382">
    <property type="entry name" value="AAA"/>
    <property type="match status" value="1"/>
</dbReference>
<dbReference type="Pfam" id="PF08352">
    <property type="entry name" value="oligo_HPY"/>
    <property type="match status" value="1"/>
</dbReference>
<dbReference type="PANTHER" id="PTHR43776">
    <property type="entry name" value="TRANSPORT ATP-BINDING PROTEIN"/>
    <property type="match status" value="1"/>
</dbReference>
<protein>
    <submittedName>
        <fullName evidence="6">ATP-binding cassette domain-containing protein</fullName>
    </submittedName>
</protein>
<dbReference type="PROSITE" id="PS00211">
    <property type="entry name" value="ABC_TRANSPORTER_1"/>
    <property type="match status" value="1"/>
</dbReference>
<comment type="similarity">
    <text evidence="1">Belongs to the ABC transporter superfamily.</text>
</comment>
<reference evidence="6 7" key="2">
    <citation type="submission" date="2020-02" db="EMBL/GenBank/DDBJ databases">
        <title>The new genus of Enterobacteriales.</title>
        <authorList>
            <person name="Kim I.S."/>
        </authorList>
    </citation>
    <scope>NUCLEOTIDE SEQUENCE [LARGE SCALE GENOMIC DNA]</scope>
    <source>
        <strain evidence="6 7">SAP-6</strain>
    </source>
</reference>
<evidence type="ECO:0000313" key="7">
    <source>
        <dbReference type="Proteomes" id="UP000461443"/>
    </source>
</evidence>
<dbReference type="PROSITE" id="PS50893">
    <property type="entry name" value="ABC_TRANSPORTER_2"/>
    <property type="match status" value="1"/>
</dbReference>
<gene>
    <name evidence="6" type="ORF">GRH90_05205</name>
</gene>
<dbReference type="InterPro" id="IPR003439">
    <property type="entry name" value="ABC_transporter-like_ATP-bd"/>
</dbReference>
<dbReference type="GO" id="GO:0015833">
    <property type="term" value="P:peptide transport"/>
    <property type="evidence" value="ECO:0007669"/>
    <property type="project" value="InterPro"/>
</dbReference>
<evidence type="ECO:0000313" key="6">
    <source>
        <dbReference type="EMBL" id="NDL62154.1"/>
    </source>
</evidence>
<keyword evidence="3" id="KW-0547">Nucleotide-binding</keyword>
<evidence type="ECO:0000256" key="2">
    <source>
        <dbReference type="ARBA" id="ARBA00022448"/>
    </source>
</evidence>
<dbReference type="InterPro" id="IPR003593">
    <property type="entry name" value="AAA+_ATPase"/>
</dbReference>
<feature type="domain" description="ABC transporter" evidence="5">
    <location>
        <begin position="9"/>
        <end position="259"/>
    </location>
</feature>
<dbReference type="GO" id="GO:0055085">
    <property type="term" value="P:transmembrane transport"/>
    <property type="evidence" value="ECO:0007669"/>
    <property type="project" value="UniProtKB-ARBA"/>
</dbReference>
<name>A0A845SGT1_9GAMM</name>
<sequence length="307" mass="33701">MPPLSPPLLQVDGLSKEYAVGASLMGARKVFRAVDGVSFTLARGETLGLVGESGSGKSTVARCVMQLERPTGGRVLLNGQDLVGMSQSRLQPLRKVMQIIFQDPYSSLNPRMTVGRFVADPLLIHEGKLTREALTQRVRALFAKVGLDSSHIGRYPHEFSGGQRQRVCIARALAMSPQLIVADEPITALDVSIQAQIINLLQTLQDEQGLAYLFISHDLGMVRHICHRVAVMLRGLIVETGPADAIFSDARHPYTRALLSATLEADPARERVKTRHFFDIRQLAGQGDGFMKEVAPGHFVREYRPAT</sequence>
<dbReference type="InterPro" id="IPR017871">
    <property type="entry name" value="ABC_transporter-like_CS"/>
</dbReference>
<dbReference type="CDD" id="cd03257">
    <property type="entry name" value="ABC_NikE_OppD_transporters"/>
    <property type="match status" value="1"/>
</dbReference>
<dbReference type="Pfam" id="PF00005">
    <property type="entry name" value="ABC_tran"/>
    <property type="match status" value="1"/>
</dbReference>
<dbReference type="InterPro" id="IPR013563">
    <property type="entry name" value="Oligopep_ABC_C"/>
</dbReference>
<accession>A0A845SGT1</accession>
<reference evidence="6 7" key="1">
    <citation type="submission" date="2019-12" db="EMBL/GenBank/DDBJ databases">
        <authorList>
            <person name="Lee S.D."/>
        </authorList>
    </citation>
    <scope>NUCLEOTIDE SEQUENCE [LARGE SCALE GENOMIC DNA]</scope>
    <source>
        <strain evidence="6 7">SAP-6</strain>
    </source>
</reference>
<evidence type="ECO:0000256" key="4">
    <source>
        <dbReference type="ARBA" id="ARBA00022840"/>
    </source>
</evidence>
<dbReference type="InterPro" id="IPR050319">
    <property type="entry name" value="ABC_transp_ATP-bind"/>
</dbReference>
<keyword evidence="2" id="KW-0813">Transport</keyword>
<keyword evidence="7" id="KW-1185">Reference proteome</keyword>
<evidence type="ECO:0000256" key="1">
    <source>
        <dbReference type="ARBA" id="ARBA00005417"/>
    </source>
</evidence>
<dbReference type="AlphaFoldDB" id="A0A845SGT1"/>
<dbReference type="EMBL" id="WUBS01000003">
    <property type="protein sequence ID" value="NDL62154.1"/>
    <property type="molecule type" value="Genomic_DNA"/>
</dbReference>
<dbReference type="InterPro" id="IPR027417">
    <property type="entry name" value="P-loop_NTPase"/>
</dbReference>
<dbReference type="PANTHER" id="PTHR43776:SF7">
    <property type="entry name" value="D,D-DIPEPTIDE TRANSPORT ATP-BINDING PROTEIN DDPF-RELATED"/>
    <property type="match status" value="1"/>
</dbReference>
<keyword evidence="4 6" id="KW-0067">ATP-binding</keyword>
<evidence type="ECO:0000256" key="3">
    <source>
        <dbReference type="ARBA" id="ARBA00022741"/>
    </source>
</evidence>
<dbReference type="Proteomes" id="UP000461443">
    <property type="component" value="Unassembled WGS sequence"/>
</dbReference>
<comment type="caution">
    <text evidence="6">The sequence shown here is derived from an EMBL/GenBank/DDBJ whole genome shotgun (WGS) entry which is preliminary data.</text>
</comment>
<dbReference type="GO" id="GO:0005524">
    <property type="term" value="F:ATP binding"/>
    <property type="evidence" value="ECO:0007669"/>
    <property type="project" value="UniProtKB-KW"/>
</dbReference>
<dbReference type="FunFam" id="3.40.50.300:FF:000016">
    <property type="entry name" value="Oligopeptide ABC transporter ATP-binding component"/>
    <property type="match status" value="1"/>
</dbReference>
<dbReference type="Gene3D" id="3.40.50.300">
    <property type="entry name" value="P-loop containing nucleotide triphosphate hydrolases"/>
    <property type="match status" value="1"/>
</dbReference>
<dbReference type="SUPFAM" id="SSF52540">
    <property type="entry name" value="P-loop containing nucleoside triphosphate hydrolases"/>
    <property type="match status" value="1"/>
</dbReference>
<organism evidence="6 7">
    <name type="scientific">Acerihabitans arboris</name>
    <dbReference type="NCBI Taxonomy" id="2691583"/>
    <lineage>
        <taxon>Bacteria</taxon>
        <taxon>Pseudomonadati</taxon>
        <taxon>Pseudomonadota</taxon>
        <taxon>Gammaproteobacteria</taxon>
        <taxon>Enterobacterales</taxon>
        <taxon>Pectobacteriaceae</taxon>
        <taxon>Acerihabitans</taxon>
    </lineage>
</organism>
<proteinExistence type="inferred from homology"/>
<dbReference type="GO" id="GO:0016887">
    <property type="term" value="F:ATP hydrolysis activity"/>
    <property type="evidence" value="ECO:0007669"/>
    <property type="project" value="InterPro"/>
</dbReference>